<comment type="caution">
    <text evidence="4">The sequence shown here is derived from an EMBL/GenBank/DDBJ whole genome shotgun (WGS) entry which is preliminary data.</text>
</comment>
<dbReference type="Pfam" id="PF00583">
    <property type="entry name" value="Acetyltransf_1"/>
    <property type="match status" value="1"/>
</dbReference>
<keyword evidence="5" id="KW-1185">Reference proteome</keyword>
<dbReference type="InterPro" id="IPR000182">
    <property type="entry name" value="GNAT_dom"/>
</dbReference>
<dbReference type="SUPFAM" id="SSF55729">
    <property type="entry name" value="Acyl-CoA N-acyltransferases (Nat)"/>
    <property type="match status" value="1"/>
</dbReference>
<sequence length="141" mass="14572">MTTPAALALHLAGLHARCFPPPEAWGADSLRKLIATPGCVVSHDETGLVLLRIAADEAEILTLGVVPEARRQGRGGALLRQAAAGALAAGAARLFIEVAAGNGPAIALYRGCGFVEVGRRRRYYPDGDDALVMVLSLSAGC</sequence>
<proteinExistence type="predicted"/>
<keyword evidence="1 4" id="KW-0808">Transferase</keyword>
<evidence type="ECO:0000256" key="2">
    <source>
        <dbReference type="ARBA" id="ARBA00023315"/>
    </source>
</evidence>
<dbReference type="EC" id="2.3.1.267" evidence="4"/>
<dbReference type="PROSITE" id="PS51186">
    <property type="entry name" value="GNAT"/>
    <property type="match status" value="1"/>
</dbReference>
<keyword evidence="2 4" id="KW-0012">Acyltransferase</keyword>
<organism evidence="4 5">
    <name type="scientific">Endobacter medicaginis</name>
    <dbReference type="NCBI Taxonomy" id="1181271"/>
    <lineage>
        <taxon>Bacteria</taxon>
        <taxon>Pseudomonadati</taxon>
        <taxon>Pseudomonadota</taxon>
        <taxon>Alphaproteobacteria</taxon>
        <taxon>Acetobacterales</taxon>
        <taxon>Acetobacteraceae</taxon>
        <taxon>Endobacter</taxon>
    </lineage>
</organism>
<gene>
    <name evidence="4" type="ORF">FHR90_002414</name>
</gene>
<dbReference type="InterPro" id="IPR050680">
    <property type="entry name" value="YpeA/RimI_acetyltransf"/>
</dbReference>
<protein>
    <submittedName>
        <fullName evidence="4">Ribosomal-protein-alanine N-acetyltransferase</fullName>
        <ecNumber evidence="4">2.3.1.267</ecNumber>
    </submittedName>
</protein>
<evidence type="ECO:0000256" key="1">
    <source>
        <dbReference type="ARBA" id="ARBA00022679"/>
    </source>
</evidence>
<dbReference type="GO" id="GO:0008999">
    <property type="term" value="F:protein-N-terminal-alanine acetyltransferase activity"/>
    <property type="evidence" value="ECO:0007669"/>
    <property type="project" value="UniProtKB-EC"/>
</dbReference>
<dbReference type="RefSeq" id="WP_183275303.1">
    <property type="nucleotide sequence ID" value="NZ_JACHXV010000009.1"/>
</dbReference>
<accession>A0A839V4W7</accession>
<evidence type="ECO:0000313" key="5">
    <source>
        <dbReference type="Proteomes" id="UP000557688"/>
    </source>
</evidence>
<evidence type="ECO:0000259" key="3">
    <source>
        <dbReference type="PROSITE" id="PS51186"/>
    </source>
</evidence>
<dbReference type="Gene3D" id="3.40.630.30">
    <property type="match status" value="1"/>
</dbReference>
<name>A0A839V4W7_9PROT</name>
<evidence type="ECO:0000313" key="4">
    <source>
        <dbReference type="EMBL" id="MBB3174569.1"/>
    </source>
</evidence>
<reference evidence="4 5" key="1">
    <citation type="submission" date="2020-08" db="EMBL/GenBank/DDBJ databases">
        <title>Genomic Encyclopedia of Type Strains, Phase III (KMG-III): the genomes of soil and plant-associated and newly described type strains.</title>
        <authorList>
            <person name="Whitman W."/>
        </authorList>
    </citation>
    <scope>NUCLEOTIDE SEQUENCE [LARGE SCALE GENOMIC DNA]</scope>
    <source>
        <strain evidence="4 5">CECT 8088</strain>
    </source>
</reference>
<dbReference type="InterPro" id="IPR016181">
    <property type="entry name" value="Acyl_CoA_acyltransferase"/>
</dbReference>
<dbReference type="EMBL" id="JACHXV010000009">
    <property type="protein sequence ID" value="MBB3174569.1"/>
    <property type="molecule type" value="Genomic_DNA"/>
</dbReference>
<feature type="domain" description="N-acetyltransferase" evidence="3">
    <location>
        <begin position="1"/>
        <end position="138"/>
    </location>
</feature>
<dbReference type="PANTHER" id="PTHR43420">
    <property type="entry name" value="ACETYLTRANSFERASE"/>
    <property type="match status" value="1"/>
</dbReference>
<dbReference type="Proteomes" id="UP000557688">
    <property type="component" value="Unassembled WGS sequence"/>
</dbReference>
<dbReference type="PANTHER" id="PTHR43420:SF44">
    <property type="entry name" value="ACETYLTRANSFERASE YPEA"/>
    <property type="match status" value="1"/>
</dbReference>
<dbReference type="AlphaFoldDB" id="A0A839V4W7"/>